<gene>
    <name evidence="2" type="ORF">QBC38DRAFT_493924</name>
</gene>
<dbReference type="Pfam" id="PF06985">
    <property type="entry name" value="HET"/>
    <property type="match status" value="1"/>
</dbReference>
<reference evidence="2" key="1">
    <citation type="journal article" date="2023" name="Mol. Phylogenet. Evol.">
        <title>Genome-scale phylogeny and comparative genomics of the fungal order Sordariales.</title>
        <authorList>
            <person name="Hensen N."/>
            <person name="Bonometti L."/>
            <person name="Westerberg I."/>
            <person name="Brannstrom I.O."/>
            <person name="Guillou S."/>
            <person name="Cros-Aarteil S."/>
            <person name="Calhoun S."/>
            <person name="Haridas S."/>
            <person name="Kuo A."/>
            <person name="Mondo S."/>
            <person name="Pangilinan J."/>
            <person name="Riley R."/>
            <person name="LaButti K."/>
            <person name="Andreopoulos B."/>
            <person name="Lipzen A."/>
            <person name="Chen C."/>
            <person name="Yan M."/>
            <person name="Daum C."/>
            <person name="Ng V."/>
            <person name="Clum A."/>
            <person name="Steindorff A."/>
            <person name="Ohm R.A."/>
            <person name="Martin F."/>
            <person name="Silar P."/>
            <person name="Natvig D.O."/>
            <person name="Lalanne C."/>
            <person name="Gautier V."/>
            <person name="Ament-Velasquez S.L."/>
            <person name="Kruys A."/>
            <person name="Hutchinson M.I."/>
            <person name="Powell A.J."/>
            <person name="Barry K."/>
            <person name="Miller A.N."/>
            <person name="Grigoriev I.V."/>
            <person name="Debuchy R."/>
            <person name="Gladieux P."/>
            <person name="Hiltunen Thoren M."/>
            <person name="Johannesson H."/>
        </authorList>
    </citation>
    <scope>NUCLEOTIDE SEQUENCE</scope>
    <source>
        <strain evidence="2">CBS 990.96</strain>
    </source>
</reference>
<feature type="domain" description="Heterokaryon incompatibility" evidence="1">
    <location>
        <begin position="85"/>
        <end position="230"/>
    </location>
</feature>
<proteinExistence type="predicted"/>
<keyword evidence="3" id="KW-1185">Reference proteome</keyword>
<dbReference type="PANTHER" id="PTHR33112">
    <property type="entry name" value="DOMAIN PROTEIN, PUTATIVE-RELATED"/>
    <property type="match status" value="1"/>
</dbReference>
<comment type="caution">
    <text evidence="2">The sequence shown here is derived from an EMBL/GenBank/DDBJ whole genome shotgun (WGS) entry which is preliminary data.</text>
</comment>
<accession>A0AAN7BGA5</accession>
<dbReference type="InterPro" id="IPR010730">
    <property type="entry name" value="HET"/>
</dbReference>
<sequence length="537" mass="61669">MNTMNRQTRWELTLHSRYFRKRKPIFASKPRHLATAQCLSSHANCESTIKPSLPTRLLDLGGVGRSQDVIRLVESDTIPERHHRYTILSHCWGSLELPKTIISSRAQNSDPGIMVSLLPKTFQNAITITRALSLRYLWIDSLCIIQDDESDWQHEASRMSSYYQNSHLTIAATSAHDAHRGLFLETVNSSLYLAKDADEGLVAARLHIPHPEEWLRLRSPLTSRVWVLQEEILSVRTIHCMTEQWFWKCRIMEESEDGAYQMTTTNRILTPTVSGPCTERENDMYRWMEIAAEYSRRHLTYEKDRLPALSGITDFYQHQMKDKPLLGAWISTIAYDLGWKVSYPENSDSSEIVPRVSDSIPSWSWFSRLTQHRRLGCIWFDYFVLDHSQKGPRSQLTKAVECDVVWSGQSMTSQLLSASLVVEGPATTRRSLPSTHISDPQTSTEVCVSYDDRKTMGEDNDTELVLFLWNATIQSDDALVTLVEQSLLLEIVEKEPLTCRRIGIESRLEFDVDQSTLPHAQFLSLSNEVPVKRIRLI</sequence>
<dbReference type="Proteomes" id="UP001301958">
    <property type="component" value="Unassembled WGS sequence"/>
</dbReference>
<evidence type="ECO:0000313" key="2">
    <source>
        <dbReference type="EMBL" id="KAK4220600.1"/>
    </source>
</evidence>
<name>A0AAN7BGA5_9PEZI</name>
<dbReference type="PANTHER" id="PTHR33112:SF16">
    <property type="entry name" value="HETEROKARYON INCOMPATIBILITY DOMAIN-CONTAINING PROTEIN"/>
    <property type="match status" value="1"/>
</dbReference>
<reference evidence="2" key="2">
    <citation type="submission" date="2023-05" db="EMBL/GenBank/DDBJ databases">
        <authorList>
            <consortium name="Lawrence Berkeley National Laboratory"/>
            <person name="Steindorff A."/>
            <person name="Hensen N."/>
            <person name="Bonometti L."/>
            <person name="Westerberg I."/>
            <person name="Brannstrom I.O."/>
            <person name="Guillou S."/>
            <person name="Cros-Aarteil S."/>
            <person name="Calhoun S."/>
            <person name="Haridas S."/>
            <person name="Kuo A."/>
            <person name="Mondo S."/>
            <person name="Pangilinan J."/>
            <person name="Riley R."/>
            <person name="Labutti K."/>
            <person name="Andreopoulos B."/>
            <person name="Lipzen A."/>
            <person name="Chen C."/>
            <person name="Yanf M."/>
            <person name="Daum C."/>
            <person name="Ng V."/>
            <person name="Clum A."/>
            <person name="Ohm R."/>
            <person name="Martin F."/>
            <person name="Silar P."/>
            <person name="Natvig D."/>
            <person name="Lalanne C."/>
            <person name="Gautier V."/>
            <person name="Ament-Velasquez S.L."/>
            <person name="Kruys A."/>
            <person name="Hutchinson M.I."/>
            <person name="Powell A.J."/>
            <person name="Barry K."/>
            <person name="Miller A.N."/>
            <person name="Grigoriev I.V."/>
            <person name="Debuchy R."/>
            <person name="Gladieux P."/>
            <person name="Thoren M.H."/>
            <person name="Johannesson H."/>
        </authorList>
    </citation>
    <scope>NUCLEOTIDE SEQUENCE</scope>
    <source>
        <strain evidence="2">CBS 990.96</strain>
    </source>
</reference>
<evidence type="ECO:0000313" key="3">
    <source>
        <dbReference type="Proteomes" id="UP001301958"/>
    </source>
</evidence>
<evidence type="ECO:0000259" key="1">
    <source>
        <dbReference type="Pfam" id="PF06985"/>
    </source>
</evidence>
<organism evidence="2 3">
    <name type="scientific">Podospora fimiseda</name>
    <dbReference type="NCBI Taxonomy" id="252190"/>
    <lineage>
        <taxon>Eukaryota</taxon>
        <taxon>Fungi</taxon>
        <taxon>Dikarya</taxon>
        <taxon>Ascomycota</taxon>
        <taxon>Pezizomycotina</taxon>
        <taxon>Sordariomycetes</taxon>
        <taxon>Sordariomycetidae</taxon>
        <taxon>Sordariales</taxon>
        <taxon>Podosporaceae</taxon>
        <taxon>Podospora</taxon>
    </lineage>
</organism>
<protein>
    <submittedName>
        <fullName evidence="2">Heterokaryon incompatibility protein-domain-containing protein</fullName>
    </submittedName>
</protein>
<dbReference type="AlphaFoldDB" id="A0AAN7BGA5"/>
<dbReference type="EMBL" id="MU865696">
    <property type="protein sequence ID" value="KAK4220600.1"/>
    <property type="molecule type" value="Genomic_DNA"/>
</dbReference>